<name>A0AAD5VVC4_9AGAR</name>
<sequence>MSACAACQGRSYITWSEWTANCPNVSSGFPEQLPTGLHVPGWAYLDPRPSGTFDQIRAQQNINLTESVFPPPATSSKVVSTSTKHQKPTSTTHHSSAASHNLTLTSSFTTASSTSTPESASASEPPDSRHANAIGGIAVGAAFVGLVLISTIIWLVHSRASKEKSRGDRLGSFVGEKDPEADYLEPGTPRIVVEAPEDATPVIQAQHEMHRYIEATAPPDSPSSSSFANTSLTSRSTSDPRKPDS</sequence>
<feature type="region of interest" description="Disordered" evidence="1">
    <location>
        <begin position="66"/>
        <end position="128"/>
    </location>
</feature>
<protein>
    <submittedName>
        <fullName evidence="3">Uncharacterized protein</fullName>
    </submittedName>
</protein>
<gene>
    <name evidence="3" type="ORF">NP233_g5528</name>
</gene>
<reference evidence="3" key="1">
    <citation type="submission" date="2022-07" db="EMBL/GenBank/DDBJ databases">
        <title>Genome Sequence of Leucocoprinus birnbaumii.</title>
        <authorList>
            <person name="Buettner E."/>
        </authorList>
    </citation>
    <scope>NUCLEOTIDE SEQUENCE</scope>
    <source>
        <strain evidence="3">VT141</strain>
    </source>
</reference>
<feature type="compositionally biased region" description="Low complexity" evidence="1">
    <location>
        <begin position="74"/>
        <end position="125"/>
    </location>
</feature>
<keyword evidence="2" id="KW-0472">Membrane</keyword>
<dbReference type="AlphaFoldDB" id="A0AAD5VVC4"/>
<organism evidence="3 4">
    <name type="scientific">Leucocoprinus birnbaumii</name>
    <dbReference type="NCBI Taxonomy" id="56174"/>
    <lineage>
        <taxon>Eukaryota</taxon>
        <taxon>Fungi</taxon>
        <taxon>Dikarya</taxon>
        <taxon>Basidiomycota</taxon>
        <taxon>Agaricomycotina</taxon>
        <taxon>Agaricomycetes</taxon>
        <taxon>Agaricomycetidae</taxon>
        <taxon>Agaricales</taxon>
        <taxon>Agaricineae</taxon>
        <taxon>Agaricaceae</taxon>
        <taxon>Leucocoprinus</taxon>
    </lineage>
</organism>
<dbReference type="EMBL" id="JANIEX010000327">
    <property type="protein sequence ID" value="KAJ3568736.1"/>
    <property type="molecule type" value="Genomic_DNA"/>
</dbReference>
<evidence type="ECO:0000313" key="3">
    <source>
        <dbReference type="EMBL" id="KAJ3568736.1"/>
    </source>
</evidence>
<feature type="transmembrane region" description="Helical" evidence="2">
    <location>
        <begin position="133"/>
        <end position="156"/>
    </location>
</feature>
<evidence type="ECO:0000256" key="1">
    <source>
        <dbReference type="SAM" id="MobiDB-lite"/>
    </source>
</evidence>
<comment type="caution">
    <text evidence="3">The sequence shown here is derived from an EMBL/GenBank/DDBJ whole genome shotgun (WGS) entry which is preliminary data.</text>
</comment>
<keyword evidence="4" id="KW-1185">Reference proteome</keyword>
<dbReference type="Proteomes" id="UP001213000">
    <property type="component" value="Unassembled WGS sequence"/>
</dbReference>
<proteinExistence type="predicted"/>
<evidence type="ECO:0000256" key="2">
    <source>
        <dbReference type="SAM" id="Phobius"/>
    </source>
</evidence>
<feature type="compositionally biased region" description="Low complexity" evidence="1">
    <location>
        <begin position="215"/>
        <end position="236"/>
    </location>
</feature>
<keyword evidence="2" id="KW-0812">Transmembrane</keyword>
<keyword evidence="2" id="KW-1133">Transmembrane helix</keyword>
<feature type="region of interest" description="Disordered" evidence="1">
    <location>
        <begin position="212"/>
        <end position="245"/>
    </location>
</feature>
<accession>A0AAD5VVC4</accession>
<evidence type="ECO:0000313" key="4">
    <source>
        <dbReference type="Proteomes" id="UP001213000"/>
    </source>
</evidence>